<name>W9DN59_METTI</name>
<dbReference type="InterPro" id="IPR003594">
    <property type="entry name" value="HATPase_dom"/>
</dbReference>
<evidence type="ECO:0000256" key="6">
    <source>
        <dbReference type="ARBA" id="ARBA00022741"/>
    </source>
</evidence>
<dbReference type="InterPro" id="IPR005467">
    <property type="entry name" value="His_kinase_dom"/>
</dbReference>
<dbReference type="InterPro" id="IPR011006">
    <property type="entry name" value="CheY-like_superfamily"/>
</dbReference>
<dbReference type="SMART" id="SM00448">
    <property type="entry name" value="REC"/>
    <property type="match status" value="1"/>
</dbReference>
<dbReference type="CDD" id="cd00082">
    <property type="entry name" value="HisKA"/>
    <property type="match status" value="1"/>
</dbReference>
<evidence type="ECO:0000256" key="12">
    <source>
        <dbReference type="PROSITE-ProRule" id="PRU00169"/>
    </source>
</evidence>
<dbReference type="GO" id="GO:0005524">
    <property type="term" value="F:ATP binding"/>
    <property type="evidence" value="ECO:0007669"/>
    <property type="project" value="UniProtKB-KW"/>
</dbReference>
<dbReference type="Gene3D" id="3.30.450.20">
    <property type="entry name" value="PAS domain"/>
    <property type="match status" value="1"/>
</dbReference>
<dbReference type="STRING" id="1090322.MettiDRAFT_0838"/>
<evidence type="ECO:0000313" key="17">
    <source>
        <dbReference type="Proteomes" id="UP000019483"/>
    </source>
</evidence>
<dbReference type="InterPro" id="IPR003661">
    <property type="entry name" value="HisK_dim/P_dom"/>
</dbReference>
<comment type="caution">
    <text evidence="16">The sequence shown here is derived from an EMBL/GenBank/DDBJ whole genome shotgun (WGS) entry which is preliminary data.</text>
</comment>
<dbReference type="InterPro" id="IPR036890">
    <property type="entry name" value="HATPase_C_sf"/>
</dbReference>
<dbReference type="SMART" id="SM00388">
    <property type="entry name" value="HisKA"/>
    <property type="match status" value="1"/>
</dbReference>
<dbReference type="InterPro" id="IPR036097">
    <property type="entry name" value="HisK_dim/P_sf"/>
</dbReference>
<keyword evidence="4 12" id="KW-0597">Phosphoprotein</keyword>
<keyword evidence="17" id="KW-1185">Reference proteome</keyword>
<evidence type="ECO:0000256" key="11">
    <source>
        <dbReference type="ARBA" id="ARBA00023306"/>
    </source>
</evidence>
<feature type="domain" description="Histidine kinase" evidence="13">
    <location>
        <begin position="294"/>
        <end position="513"/>
    </location>
</feature>
<dbReference type="Pfam" id="PF00512">
    <property type="entry name" value="HisKA"/>
    <property type="match status" value="1"/>
</dbReference>
<evidence type="ECO:0000259" key="15">
    <source>
        <dbReference type="PROSITE" id="PS50113"/>
    </source>
</evidence>
<dbReference type="InterPro" id="IPR004358">
    <property type="entry name" value="Sig_transdc_His_kin-like_C"/>
</dbReference>
<keyword evidence="11" id="KW-0131">Cell cycle</keyword>
<keyword evidence="9" id="KW-0902">Two-component regulatory system</keyword>
<dbReference type="FunFam" id="3.30.565.10:FF:000010">
    <property type="entry name" value="Sensor histidine kinase RcsC"/>
    <property type="match status" value="1"/>
</dbReference>
<dbReference type="Pfam" id="PF02518">
    <property type="entry name" value="HATPase_c"/>
    <property type="match status" value="1"/>
</dbReference>
<keyword evidence="10" id="KW-0472">Membrane</keyword>
<evidence type="ECO:0000256" key="2">
    <source>
        <dbReference type="ARBA" id="ARBA00004370"/>
    </source>
</evidence>
<evidence type="ECO:0000256" key="5">
    <source>
        <dbReference type="ARBA" id="ARBA00022679"/>
    </source>
</evidence>
<feature type="modified residue" description="4-aspartylphosphate" evidence="12">
    <location>
        <position position="51"/>
    </location>
</feature>
<comment type="catalytic activity">
    <reaction evidence="1">
        <text>ATP + protein L-histidine = ADP + protein N-phospho-L-histidine.</text>
        <dbReference type="EC" id="2.7.13.3"/>
    </reaction>
</comment>
<protein>
    <recommendedName>
        <fullName evidence="3">histidine kinase</fullName>
        <ecNumber evidence="3">2.7.13.3</ecNumber>
    </recommendedName>
</protein>
<evidence type="ECO:0000256" key="9">
    <source>
        <dbReference type="ARBA" id="ARBA00023012"/>
    </source>
</evidence>
<dbReference type="InterPro" id="IPR000700">
    <property type="entry name" value="PAS-assoc_C"/>
</dbReference>
<dbReference type="OrthoDB" id="342253at2157"/>
<accession>W9DN59</accession>
<dbReference type="PROSITE" id="PS50110">
    <property type="entry name" value="RESPONSE_REGULATORY"/>
    <property type="match status" value="1"/>
</dbReference>
<comment type="subcellular location">
    <subcellularLocation>
        <location evidence="2">Membrane</location>
    </subcellularLocation>
</comment>
<keyword evidence="8" id="KW-0067">ATP-binding</keyword>
<feature type="domain" description="Response regulatory" evidence="14">
    <location>
        <begin position="2"/>
        <end position="119"/>
    </location>
</feature>
<dbReference type="Proteomes" id="UP000019483">
    <property type="component" value="Unassembled WGS sequence"/>
</dbReference>
<evidence type="ECO:0000313" key="16">
    <source>
        <dbReference type="EMBL" id="ETA67414.1"/>
    </source>
</evidence>
<evidence type="ECO:0000256" key="4">
    <source>
        <dbReference type="ARBA" id="ARBA00022553"/>
    </source>
</evidence>
<evidence type="ECO:0000259" key="14">
    <source>
        <dbReference type="PROSITE" id="PS50110"/>
    </source>
</evidence>
<keyword evidence="5" id="KW-0808">Transferase</keyword>
<dbReference type="EMBL" id="AZAJ01000001">
    <property type="protein sequence ID" value="ETA67414.1"/>
    <property type="molecule type" value="Genomic_DNA"/>
</dbReference>
<dbReference type="SUPFAM" id="SSF47384">
    <property type="entry name" value="Homodimeric domain of signal transducing histidine kinase"/>
    <property type="match status" value="1"/>
</dbReference>
<dbReference type="Pfam" id="PF00072">
    <property type="entry name" value="Response_reg"/>
    <property type="match status" value="1"/>
</dbReference>
<evidence type="ECO:0000256" key="3">
    <source>
        <dbReference type="ARBA" id="ARBA00012438"/>
    </source>
</evidence>
<dbReference type="PANTHER" id="PTHR43047:SF72">
    <property type="entry name" value="OSMOSENSING HISTIDINE PROTEIN KINASE SLN1"/>
    <property type="match status" value="1"/>
</dbReference>
<dbReference type="InterPro" id="IPR001789">
    <property type="entry name" value="Sig_transdc_resp-reg_receiver"/>
</dbReference>
<sequence>MKVLVVDDNINSRKLLVKILVSNDYEAVEVTNGKEALDFLKKSKSGLIISDIMMPKMDGFTLIKEVKNNPETKDIPFVFYTAHYVSENDHLLAKSLGASRFIVKPAEPNELLQEIQNVLDEYEAGLIKPKEKIIVTDEEYYKQYSERVFRKLEDKYSELEKTTSFLNTVLENMCDCVVVVDPELYVTFRNRKISKVIDCGIKPGEKLPDSMSFDVTNIKSDSHNVFETRVAKNEDDFIYLEGTVSPNINESGETMGYTLVFRDVTERKQAEKQLLNSKLEAESLSRAKSEFLDNMSHELRTPLTAIIGFSDVLCAGIAGDLNSNQLGYVNHIAKSGKHLLEIINDILNVSKLETCRMELECEKFSVMEVLDEVFAVSSSMAFEKNIDLRFDCDIKVDEMYADRLKFKLIMSNLLSNAIKFTSDYGKVIVAAEKKDSSLRVSVSDTGIGIPENKLKHIFDPFIQADTSNTRRYSGTGLGLTLVKWFVEMHNGSVRVESEEGKGSTFTFTIEDQGSRW</sequence>
<dbReference type="PRINTS" id="PR00344">
    <property type="entry name" value="BCTRLSENSOR"/>
</dbReference>
<dbReference type="RefSeq" id="WP_023844550.1">
    <property type="nucleotide sequence ID" value="NZ_AZAJ01000001.1"/>
</dbReference>
<dbReference type="CDD" id="cd16922">
    <property type="entry name" value="HATPase_EvgS-ArcB-TorS-like"/>
    <property type="match status" value="1"/>
</dbReference>
<proteinExistence type="predicted"/>
<dbReference type="PANTHER" id="PTHR43047">
    <property type="entry name" value="TWO-COMPONENT HISTIDINE PROTEIN KINASE"/>
    <property type="match status" value="1"/>
</dbReference>
<dbReference type="SUPFAM" id="SSF52172">
    <property type="entry name" value="CheY-like"/>
    <property type="match status" value="1"/>
</dbReference>
<dbReference type="FunFam" id="1.10.287.130:FF:000038">
    <property type="entry name" value="Sensory transduction histidine kinase"/>
    <property type="match status" value="1"/>
</dbReference>
<dbReference type="EC" id="2.7.13.3" evidence="3"/>
<reference evidence="16 17" key="1">
    <citation type="submission" date="2013-08" db="EMBL/GenBank/DDBJ databases">
        <authorList>
            <consortium name="DOE Joint Genome Institute"/>
            <person name="Eisen J."/>
            <person name="Huntemann M."/>
            <person name="Han J."/>
            <person name="Chen A."/>
            <person name="Kyrpides N."/>
            <person name="Mavromatis K."/>
            <person name="Markowitz V."/>
            <person name="Palaniappan K."/>
            <person name="Ivanova N."/>
            <person name="Schaumberg A."/>
            <person name="Pati A."/>
            <person name="Liolios K."/>
            <person name="Nordberg H.P."/>
            <person name="Cantor M.N."/>
            <person name="Hua S.X."/>
            <person name="Woyke T."/>
        </authorList>
    </citation>
    <scope>NUCLEOTIDE SEQUENCE [LARGE SCALE GENOMIC DNA]</scope>
    <source>
        <strain evidence="16 17">DSM 2278</strain>
    </source>
</reference>
<organism evidence="16 17">
    <name type="scientific">Methanolobus tindarius DSM 2278</name>
    <dbReference type="NCBI Taxonomy" id="1090322"/>
    <lineage>
        <taxon>Archaea</taxon>
        <taxon>Methanobacteriati</taxon>
        <taxon>Methanobacteriota</taxon>
        <taxon>Stenosarchaea group</taxon>
        <taxon>Methanomicrobia</taxon>
        <taxon>Methanosarcinales</taxon>
        <taxon>Methanosarcinaceae</taxon>
        <taxon>Methanolobus</taxon>
    </lineage>
</organism>
<dbReference type="PROSITE" id="PS50109">
    <property type="entry name" value="HIS_KIN"/>
    <property type="match status" value="1"/>
</dbReference>
<evidence type="ECO:0000256" key="10">
    <source>
        <dbReference type="ARBA" id="ARBA00023136"/>
    </source>
</evidence>
<evidence type="ECO:0000256" key="8">
    <source>
        <dbReference type="ARBA" id="ARBA00022840"/>
    </source>
</evidence>
<dbReference type="AlphaFoldDB" id="W9DN59"/>
<evidence type="ECO:0000256" key="7">
    <source>
        <dbReference type="ARBA" id="ARBA00022777"/>
    </source>
</evidence>
<dbReference type="SMART" id="SM00387">
    <property type="entry name" value="HATPase_c"/>
    <property type="match status" value="1"/>
</dbReference>
<dbReference type="GO" id="GO:0000155">
    <property type="term" value="F:phosphorelay sensor kinase activity"/>
    <property type="evidence" value="ECO:0007669"/>
    <property type="project" value="InterPro"/>
</dbReference>
<dbReference type="SUPFAM" id="SSF55785">
    <property type="entry name" value="PYP-like sensor domain (PAS domain)"/>
    <property type="match status" value="1"/>
</dbReference>
<gene>
    <name evidence="16" type="ORF">MettiDRAFT_0838</name>
</gene>
<evidence type="ECO:0000259" key="13">
    <source>
        <dbReference type="PROSITE" id="PS50109"/>
    </source>
</evidence>
<dbReference type="Gene3D" id="1.10.287.130">
    <property type="match status" value="1"/>
</dbReference>
<dbReference type="PROSITE" id="PS50113">
    <property type="entry name" value="PAC"/>
    <property type="match status" value="1"/>
</dbReference>
<feature type="domain" description="PAC" evidence="15">
    <location>
        <begin position="224"/>
        <end position="276"/>
    </location>
</feature>
<dbReference type="Gene3D" id="3.40.50.2300">
    <property type="match status" value="1"/>
</dbReference>
<evidence type="ECO:0000256" key="1">
    <source>
        <dbReference type="ARBA" id="ARBA00000085"/>
    </source>
</evidence>
<keyword evidence="7 16" id="KW-0418">Kinase</keyword>
<dbReference type="GO" id="GO:0009927">
    <property type="term" value="F:histidine phosphotransfer kinase activity"/>
    <property type="evidence" value="ECO:0007669"/>
    <property type="project" value="TreeGrafter"/>
</dbReference>
<dbReference type="InterPro" id="IPR035965">
    <property type="entry name" value="PAS-like_dom_sf"/>
</dbReference>
<dbReference type="GO" id="GO:0005886">
    <property type="term" value="C:plasma membrane"/>
    <property type="evidence" value="ECO:0007669"/>
    <property type="project" value="TreeGrafter"/>
</dbReference>
<dbReference type="Gene3D" id="3.30.565.10">
    <property type="entry name" value="Histidine kinase-like ATPase, C-terminal domain"/>
    <property type="match status" value="1"/>
</dbReference>
<keyword evidence="6" id="KW-0547">Nucleotide-binding</keyword>
<dbReference type="SUPFAM" id="SSF55874">
    <property type="entry name" value="ATPase domain of HSP90 chaperone/DNA topoisomerase II/histidine kinase"/>
    <property type="match status" value="1"/>
</dbReference>